<accession>A0A1D6E4R5</accession>
<organism evidence="1">
    <name type="scientific">Zea mays</name>
    <name type="common">Maize</name>
    <dbReference type="NCBI Taxonomy" id="4577"/>
    <lineage>
        <taxon>Eukaryota</taxon>
        <taxon>Viridiplantae</taxon>
        <taxon>Streptophyta</taxon>
        <taxon>Embryophyta</taxon>
        <taxon>Tracheophyta</taxon>
        <taxon>Spermatophyta</taxon>
        <taxon>Magnoliopsida</taxon>
        <taxon>Liliopsida</taxon>
        <taxon>Poales</taxon>
        <taxon>Poaceae</taxon>
        <taxon>PACMAD clade</taxon>
        <taxon>Panicoideae</taxon>
        <taxon>Andropogonodae</taxon>
        <taxon>Andropogoneae</taxon>
        <taxon>Tripsacinae</taxon>
        <taxon>Zea</taxon>
    </lineage>
</organism>
<proteinExistence type="predicted"/>
<dbReference type="EMBL" id="CM007648">
    <property type="protein sequence ID" value="ONM15487.1"/>
    <property type="molecule type" value="Genomic_DNA"/>
</dbReference>
<name>A0A1D6E4R5_MAIZE</name>
<protein>
    <submittedName>
        <fullName evidence="1">Remorin family protein</fullName>
    </submittedName>
</protein>
<evidence type="ECO:0000313" key="1">
    <source>
        <dbReference type="EMBL" id="ONM15487.1"/>
    </source>
</evidence>
<dbReference type="AlphaFoldDB" id="A0A1D6E4R5"/>
<gene>
    <name evidence="1" type="ORF">ZEAMMB73_Zm00001d002842</name>
</gene>
<reference evidence="1" key="1">
    <citation type="submission" date="2015-12" db="EMBL/GenBank/DDBJ databases">
        <title>Update maize B73 reference genome by single molecule sequencing technologies.</title>
        <authorList>
            <consortium name="Maize Genome Sequencing Project"/>
            <person name="Ware D."/>
        </authorList>
    </citation>
    <scope>NUCLEOTIDE SEQUENCE [LARGE SCALE GENOMIC DNA]</scope>
    <source>
        <tissue evidence="1">Seedling</tissue>
    </source>
</reference>
<sequence length="63" mass="7554">MTRHVVFPLLAIYFQRKFQILIQRKRWLWNFPEFSTFSPPFGRVRLATSRHCCSCLDCCSCNP</sequence>